<keyword evidence="8" id="KW-1185">Reference proteome</keyword>
<gene>
    <name evidence="7" type="ORF">CHLNCDRAFT_24614</name>
</gene>
<dbReference type="InParanoid" id="E1ZHH7"/>
<evidence type="ECO:0000313" key="8">
    <source>
        <dbReference type="Proteomes" id="UP000008141"/>
    </source>
</evidence>
<evidence type="ECO:0000256" key="2">
    <source>
        <dbReference type="ARBA" id="ARBA00007524"/>
    </source>
</evidence>
<evidence type="ECO:0000256" key="4">
    <source>
        <dbReference type="ARBA" id="ARBA00022989"/>
    </source>
</evidence>
<feature type="transmembrane region" description="Helical" evidence="6">
    <location>
        <begin position="80"/>
        <end position="105"/>
    </location>
</feature>
<dbReference type="Gene3D" id="1.20.1260.100">
    <property type="entry name" value="TspO/MBR protein"/>
    <property type="match status" value="1"/>
</dbReference>
<dbReference type="GeneID" id="17354004"/>
<dbReference type="InterPro" id="IPR004307">
    <property type="entry name" value="TspO_MBR"/>
</dbReference>
<keyword evidence="4 6" id="KW-1133">Transmembrane helix</keyword>
<dbReference type="EMBL" id="GL433847">
    <property type="protein sequence ID" value="EFN54605.1"/>
    <property type="molecule type" value="Genomic_DNA"/>
</dbReference>
<protein>
    <recommendedName>
        <fullName evidence="9">Tryptophan-rich sensory protein</fullName>
    </recommendedName>
</protein>
<dbReference type="PANTHER" id="PTHR10057">
    <property type="entry name" value="PERIPHERAL-TYPE BENZODIAZEPINE RECEPTOR"/>
    <property type="match status" value="1"/>
</dbReference>
<sequence length="130" mass="14734">WYEALAKPAWTPPNWVFPAVWIPLKVLQSVAAWLVWRSAPTTQQLYLPLALFVAHLFLGSWWNVVFFGRHQMQQSVKWMAAFWCSIAASIAAFSQVSPLAGLLFAPTQLWVTIAAKLNWDIVKLNAAKKP</sequence>
<dbReference type="CDD" id="cd15904">
    <property type="entry name" value="TSPO_MBR"/>
    <property type="match status" value="1"/>
</dbReference>
<keyword evidence="5 6" id="KW-0472">Membrane</keyword>
<evidence type="ECO:0000313" key="7">
    <source>
        <dbReference type="EMBL" id="EFN54605.1"/>
    </source>
</evidence>
<proteinExistence type="inferred from homology"/>
<keyword evidence="3 6" id="KW-0812">Transmembrane</keyword>
<evidence type="ECO:0000256" key="3">
    <source>
        <dbReference type="ARBA" id="ARBA00022692"/>
    </source>
</evidence>
<dbReference type="Pfam" id="PF03073">
    <property type="entry name" value="TspO_MBR"/>
    <property type="match status" value="1"/>
</dbReference>
<dbReference type="KEGG" id="cvr:CHLNCDRAFT_24614"/>
<dbReference type="STRING" id="554065.E1ZHH7"/>
<feature type="transmembrane region" description="Helical" evidence="6">
    <location>
        <begin position="45"/>
        <end position="68"/>
    </location>
</feature>
<evidence type="ECO:0000256" key="1">
    <source>
        <dbReference type="ARBA" id="ARBA00004141"/>
    </source>
</evidence>
<dbReference type="Proteomes" id="UP000008141">
    <property type="component" value="Unassembled WGS sequence"/>
</dbReference>
<dbReference type="PIRSF" id="PIRSF005859">
    <property type="entry name" value="PBR"/>
    <property type="match status" value="1"/>
</dbReference>
<feature type="non-terminal residue" evidence="7">
    <location>
        <position position="1"/>
    </location>
</feature>
<evidence type="ECO:0000256" key="5">
    <source>
        <dbReference type="ARBA" id="ARBA00023136"/>
    </source>
</evidence>
<dbReference type="GO" id="GO:0033013">
    <property type="term" value="P:tetrapyrrole metabolic process"/>
    <property type="evidence" value="ECO:0007669"/>
    <property type="project" value="UniProtKB-ARBA"/>
</dbReference>
<dbReference type="FunFam" id="1.20.1260.100:FF:000001">
    <property type="entry name" value="translocator protein 2"/>
    <property type="match status" value="1"/>
</dbReference>
<name>E1ZHH7_CHLVA</name>
<evidence type="ECO:0000256" key="6">
    <source>
        <dbReference type="SAM" id="Phobius"/>
    </source>
</evidence>
<feature type="transmembrane region" description="Helical" evidence="6">
    <location>
        <begin position="15"/>
        <end position="36"/>
    </location>
</feature>
<dbReference type="OrthoDB" id="8841220at2759"/>
<dbReference type="PANTHER" id="PTHR10057:SF0">
    <property type="entry name" value="TRANSLOCATOR PROTEIN"/>
    <property type="match status" value="1"/>
</dbReference>
<dbReference type="FunCoup" id="E1ZHH7">
    <property type="interactions" value="39"/>
</dbReference>
<comment type="similarity">
    <text evidence="2">Belongs to the TspO/BZRP family.</text>
</comment>
<dbReference type="RefSeq" id="XP_005846707.1">
    <property type="nucleotide sequence ID" value="XM_005846645.1"/>
</dbReference>
<dbReference type="GO" id="GO:0016020">
    <property type="term" value="C:membrane"/>
    <property type="evidence" value="ECO:0007669"/>
    <property type="project" value="UniProtKB-SubCell"/>
</dbReference>
<dbReference type="AlphaFoldDB" id="E1ZHH7"/>
<dbReference type="OMA" id="WSWLFFG"/>
<reference evidence="7 8" key="1">
    <citation type="journal article" date="2010" name="Plant Cell">
        <title>The Chlorella variabilis NC64A genome reveals adaptation to photosymbiosis, coevolution with viruses, and cryptic sex.</title>
        <authorList>
            <person name="Blanc G."/>
            <person name="Duncan G."/>
            <person name="Agarkova I."/>
            <person name="Borodovsky M."/>
            <person name="Gurnon J."/>
            <person name="Kuo A."/>
            <person name="Lindquist E."/>
            <person name="Lucas S."/>
            <person name="Pangilinan J."/>
            <person name="Polle J."/>
            <person name="Salamov A."/>
            <person name="Terry A."/>
            <person name="Yamada T."/>
            <person name="Dunigan D.D."/>
            <person name="Grigoriev I.V."/>
            <person name="Claverie J.M."/>
            <person name="Van Etten J.L."/>
        </authorList>
    </citation>
    <scope>NUCLEOTIDE SEQUENCE [LARGE SCALE GENOMIC DNA]</scope>
    <source>
        <strain evidence="7 8">NC64A</strain>
    </source>
</reference>
<dbReference type="eggNOG" id="KOG3797">
    <property type="taxonomic scope" value="Eukaryota"/>
</dbReference>
<dbReference type="InterPro" id="IPR038330">
    <property type="entry name" value="TspO/MBR-related_sf"/>
</dbReference>
<organism evidence="8">
    <name type="scientific">Chlorella variabilis</name>
    <name type="common">Green alga</name>
    <dbReference type="NCBI Taxonomy" id="554065"/>
    <lineage>
        <taxon>Eukaryota</taxon>
        <taxon>Viridiplantae</taxon>
        <taxon>Chlorophyta</taxon>
        <taxon>core chlorophytes</taxon>
        <taxon>Trebouxiophyceae</taxon>
        <taxon>Chlorellales</taxon>
        <taxon>Chlorellaceae</taxon>
        <taxon>Chlorella clade</taxon>
        <taxon>Chlorella</taxon>
    </lineage>
</organism>
<accession>E1ZHH7</accession>
<comment type="subcellular location">
    <subcellularLocation>
        <location evidence="1">Membrane</location>
        <topology evidence="1">Multi-pass membrane protein</topology>
    </subcellularLocation>
</comment>
<evidence type="ECO:0008006" key="9">
    <source>
        <dbReference type="Google" id="ProtNLM"/>
    </source>
</evidence>